<protein>
    <submittedName>
        <fullName evidence="1">Uncharacterized protein</fullName>
    </submittedName>
</protein>
<dbReference type="EMBL" id="BMAW01100551">
    <property type="protein sequence ID" value="GFS95523.1"/>
    <property type="molecule type" value="Genomic_DNA"/>
</dbReference>
<dbReference type="AlphaFoldDB" id="A0A8X6TDA4"/>
<organism evidence="1 2">
    <name type="scientific">Nephila pilipes</name>
    <name type="common">Giant wood spider</name>
    <name type="synonym">Nephila maculata</name>
    <dbReference type="NCBI Taxonomy" id="299642"/>
    <lineage>
        <taxon>Eukaryota</taxon>
        <taxon>Metazoa</taxon>
        <taxon>Ecdysozoa</taxon>
        <taxon>Arthropoda</taxon>
        <taxon>Chelicerata</taxon>
        <taxon>Arachnida</taxon>
        <taxon>Araneae</taxon>
        <taxon>Araneomorphae</taxon>
        <taxon>Entelegynae</taxon>
        <taxon>Araneoidea</taxon>
        <taxon>Nephilidae</taxon>
        <taxon>Nephila</taxon>
    </lineage>
</organism>
<proteinExistence type="predicted"/>
<reference evidence="1" key="1">
    <citation type="submission" date="2020-08" db="EMBL/GenBank/DDBJ databases">
        <title>Multicomponent nature underlies the extraordinary mechanical properties of spider dragline silk.</title>
        <authorList>
            <person name="Kono N."/>
            <person name="Nakamura H."/>
            <person name="Mori M."/>
            <person name="Yoshida Y."/>
            <person name="Ohtoshi R."/>
            <person name="Malay A.D."/>
            <person name="Moran D.A.P."/>
            <person name="Tomita M."/>
            <person name="Numata K."/>
            <person name="Arakawa K."/>
        </authorList>
    </citation>
    <scope>NUCLEOTIDE SEQUENCE</scope>
</reference>
<sequence length="110" mass="12494">MKINDRTAGLEKLAQFAPRVDMDSLFAAYDVFFISQVNNRSSRWSAVINDDIARLSSAHEFVRSCASLAAGHRCKRQCFTWCHNKVILHAHTEQQMGQRMIIDGNPLSLK</sequence>
<evidence type="ECO:0000313" key="2">
    <source>
        <dbReference type="Proteomes" id="UP000887013"/>
    </source>
</evidence>
<dbReference type="Proteomes" id="UP000887013">
    <property type="component" value="Unassembled WGS sequence"/>
</dbReference>
<accession>A0A8X6TDA4</accession>
<comment type="caution">
    <text evidence="1">The sequence shown here is derived from an EMBL/GenBank/DDBJ whole genome shotgun (WGS) entry which is preliminary data.</text>
</comment>
<name>A0A8X6TDA4_NEPPI</name>
<gene>
    <name evidence="1" type="ORF">NPIL_412771</name>
</gene>
<keyword evidence="2" id="KW-1185">Reference proteome</keyword>
<evidence type="ECO:0000313" key="1">
    <source>
        <dbReference type="EMBL" id="GFS95523.1"/>
    </source>
</evidence>